<dbReference type="InterPro" id="IPR004507">
    <property type="entry name" value="UbiX-like"/>
</dbReference>
<dbReference type="InterPro" id="IPR003382">
    <property type="entry name" value="Flavoprotein"/>
</dbReference>
<comment type="similarity">
    <text evidence="5">Belongs to the UbiX/PAD1 family.</text>
</comment>
<evidence type="ECO:0000256" key="1">
    <source>
        <dbReference type="ARBA" id="ARBA00022602"/>
    </source>
</evidence>
<dbReference type="NCBIfam" id="NF004685">
    <property type="entry name" value="PRK06029.1"/>
    <property type="match status" value="1"/>
</dbReference>
<dbReference type="NCBIfam" id="TIGR00421">
    <property type="entry name" value="ubiX_pad"/>
    <property type="match status" value="1"/>
</dbReference>
<sequence>MKRIIIGITGASGTVYAVDLLQKIKQFADVETHLVMSKWAKQNLALDTDYQLNDITALADYVYDDRDQSAKIASGSFLVDGMVIVPASMKTIAGIAYGFADNLIGRAADVMLKEQRKLVVVPRESPLSTIHLENLTKLSQLGVQIIPPIPSFYNHPTSIQDLLDHQSMKTLDALNIPNNFSKRWNGK</sequence>
<dbReference type="HAMAP" id="MF_01984">
    <property type="entry name" value="ubiX_pad"/>
    <property type="match status" value="1"/>
</dbReference>
<feature type="binding site" evidence="5">
    <location>
        <begin position="88"/>
        <end position="91"/>
    </location>
    <ligand>
        <name>FMN</name>
        <dbReference type="ChEBI" id="CHEBI:58210"/>
    </ligand>
</feature>
<keyword evidence="2 5" id="KW-0285">Flavoprotein</keyword>
<feature type="binding site" evidence="5">
    <location>
        <position position="169"/>
    </location>
    <ligand>
        <name>dimethylallyl phosphate</name>
        <dbReference type="ChEBI" id="CHEBI:88052"/>
    </ligand>
</feature>
<comment type="caution">
    <text evidence="5">Lacks conserved residue(s) required for the propagation of feature annotation.</text>
</comment>
<dbReference type="EMBL" id="CP093365">
    <property type="protein sequence ID" value="UQS84072.1"/>
    <property type="molecule type" value="Genomic_DNA"/>
</dbReference>
<feature type="binding site" evidence="5">
    <location>
        <position position="153"/>
    </location>
    <ligand>
        <name>dimethylallyl phosphate</name>
        <dbReference type="ChEBI" id="CHEBI:88052"/>
    </ligand>
</feature>
<gene>
    <name evidence="5" type="primary">ubiX</name>
    <name evidence="7" type="ORF">MOO47_02660</name>
</gene>
<feature type="binding site" evidence="5">
    <location>
        <begin position="10"/>
        <end position="12"/>
    </location>
    <ligand>
        <name>FMN</name>
        <dbReference type="ChEBI" id="CHEBI:58210"/>
    </ligand>
</feature>
<evidence type="ECO:0000313" key="7">
    <source>
        <dbReference type="EMBL" id="UQS84072.1"/>
    </source>
</evidence>
<accession>A0ABY4PFI0</accession>
<dbReference type="PANTHER" id="PTHR43374">
    <property type="entry name" value="FLAVIN PRENYLTRANSFERASE"/>
    <property type="match status" value="1"/>
</dbReference>
<evidence type="ECO:0000313" key="8">
    <source>
        <dbReference type="Proteomes" id="UP000831947"/>
    </source>
</evidence>
<organism evidence="7 8">
    <name type="scientific">Bombilactobacillus thymidiniphilus</name>
    <dbReference type="NCBI Taxonomy" id="2923363"/>
    <lineage>
        <taxon>Bacteria</taxon>
        <taxon>Bacillati</taxon>
        <taxon>Bacillota</taxon>
        <taxon>Bacilli</taxon>
        <taxon>Lactobacillales</taxon>
        <taxon>Lactobacillaceae</taxon>
        <taxon>Bombilactobacillus</taxon>
    </lineage>
</organism>
<dbReference type="Pfam" id="PF02441">
    <property type="entry name" value="Flavoprotein"/>
    <property type="match status" value="1"/>
</dbReference>
<evidence type="ECO:0000256" key="3">
    <source>
        <dbReference type="ARBA" id="ARBA00022643"/>
    </source>
</evidence>
<dbReference type="EC" id="2.5.1.129" evidence="5"/>
<evidence type="ECO:0000256" key="5">
    <source>
        <dbReference type="HAMAP-Rule" id="MF_01984"/>
    </source>
</evidence>
<name>A0ABY4PFI0_9LACO</name>
<comment type="catalytic activity">
    <reaction evidence="5">
        <text>dimethylallyl phosphate + FMNH2 = prenylated FMNH2 + phosphate</text>
        <dbReference type="Rhea" id="RHEA:37743"/>
        <dbReference type="ChEBI" id="CHEBI:43474"/>
        <dbReference type="ChEBI" id="CHEBI:57618"/>
        <dbReference type="ChEBI" id="CHEBI:87467"/>
        <dbReference type="ChEBI" id="CHEBI:88052"/>
        <dbReference type="EC" id="2.5.1.129"/>
    </reaction>
</comment>
<dbReference type="Gene3D" id="3.40.50.1950">
    <property type="entry name" value="Flavin prenyltransferase-like"/>
    <property type="match status" value="1"/>
</dbReference>
<keyword evidence="3 5" id="KW-0288">FMN</keyword>
<dbReference type="Proteomes" id="UP000831947">
    <property type="component" value="Chromosome"/>
</dbReference>
<evidence type="ECO:0000256" key="4">
    <source>
        <dbReference type="ARBA" id="ARBA00022679"/>
    </source>
</evidence>
<feature type="binding site" evidence="5">
    <location>
        <position position="123"/>
    </location>
    <ligand>
        <name>FMN</name>
        <dbReference type="ChEBI" id="CHEBI:58210"/>
    </ligand>
</feature>
<keyword evidence="8" id="KW-1185">Reference proteome</keyword>
<dbReference type="SUPFAM" id="SSF52507">
    <property type="entry name" value="Homo-oligomeric flavin-containing Cys decarboxylases, HFCD"/>
    <property type="match status" value="1"/>
</dbReference>
<proteinExistence type="inferred from homology"/>
<dbReference type="InterPro" id="IPR036551">
    <property type="entry name" value="Flavin_trans-like"/>
</dbReference>
<keyword evidence="1 5" id="KW-0637">Prenyltransferase</keyword>
<evidence type="ECO:0000256" key="2">
    <source>
        <dbReference type="ARBA" id="ARBA00022630"/>
    </source>
</evidence>
<feature type="binding site" evidence="5">
    <location>
        <position position="37"/>
    </location>
    <ligand>
        <name>FMN</name>
        <dbReference type="ChEBI" id="CHEBI:58210"/>
    </ligand>
</feature>
<feature type="domain" description="Flavoprotein" evidence="6">
    <location>
        <begin position="2"/>
        <end position="171"/>
    </location>
</feature>
<dbReference type="RefSeq" id="WP_249513256.1">
    <property type="nucleotide sequence ID" value="NZ_CP093365.1"/>
</dbReference>
<keyword evidence="4 5" id="KW-0808">Transferase</keyword>
<dbReference type="PANTHER" id="PTHR43374:SF1">
    <property type="entry name" value="FLAVIN PRENYLTRANSFERASE PAD1, MITOCHONDRIAL"/>
    <property type="match status" value="1"/>
</dbReference>
<reference evidence="7 8" key="1">
    <citation type="journal article" date="2022" name="Int. J. Syst. Evol. Microbiol.">
        <title>Apilactobacillus apisilvae sp. nov., Nicolia spurrieriana gen. nov. sp. nov., Bombilactobacillus folatiphilus sp. nov. and Bombilactobacillus thymidiniphilus sp. nov., four new lactic acid bacterial isolates from stingless bees Tetragonula carbonaria and Austroplebeia australis.</title>
        <authorList>
            <person name="Oliphant S.A."/>
            <person name="Watson-Haigh N.S."/>
            <person name="Sumby K.M."/>
            <person name="Gardner J."/>
            <person name="Groom S."/>
            <person name="Jiranek V."/>
        </authorList>
    </citation>
    <scope>NUCLEOTIDE SEQUENCE [LARGE SCALE GENOMIC DNA]</scope>
    <source>
        <strain evidence="7 8">SG4_A1</strain>
    </source>
</reference>
<evidence type="ECO:0000259" key="6">
    <source>
        <dbReference type="Pfam" id="PF02441"/>
    </source>
</evidence>
<comment type="function">
    <text evidence="5">Flavin prenyltransferase that catalyzes the synthesis of the prenylated FMN cofactor (prenyl-FMN) for 4-hydroxy-3-polyprenylbenzoic acid decarboxylase UbiD. The prenyltransferase is metal-independent and links a dimethylallyl moiety from dimethylallyl monophosphate (DMAP) to the flavin N5 and C6 atoms of FMN.</text>
</comment>
<protein>
    <recommendedName>
        <fullName evidence="5">Flavin prenyltransferase UbiX</fullName>
        <ecNumber evidence="5">2.5.1.129</ecNumber>
    </recommendedName>
</protein>